<evidence type="ECO:0000313" key="10">
    <source>
        <dbReference type="Proteomes" id="UP000230390"/>
    </source>
</evidence>
<proteinExistence type="predicted"/>
<accession>A0A2G8TJ74</accession>
<evidence type="ECO:0000313" key="9">
    <source>
        <dbReference type="EMBL" id="PIL46082.1"/>
    </source>
</evidence>
<evidence type="ECO:0000256" key="6">
    <source>
        <dbReference type="ARBA" id="ARBA00023163"/>
    </source>
</evidence>
<dbReference type="EMBL" id="PDOC01000002">
    <property type="protein sequence ID" value="PIL46082.1"/>
    <property type="molecule type" value="Genomic_DNA"/>
</dbReference>
<dbReference type="GO" id="GO:0003677">
    <property type="term" value="F:DNA binding"/>
    <property type="evidence" value="ECO:0007669"/>
    <property type="project" value="InterPro"/>
</dbReference>
<dbReference type="GO" id="GO:0000428">
    <property type="term" value="C:DNA-directed RNA polymerase complex"/>
    <property type="evidence" value="ECO:0007669"/>
    <property type="project" value="UniProtKB-KW"/>
</dbReference>
<comment type="caution">
    <text evidence="9">The sequence shown here is derived from an EMBL/GenBank/DDBJ whole genome shotgun (WGS) entry which is preliminary data.</text>
</comment>
<keyword evidence="3" id="KW-0808">Transferase</keyword>
<feature type="compositionally biased region" description="Low complexity" evidence="7">
    <location>
        <begin position="17"/>
        <end position="27"/>
    </location>
</feature>
<dbReference type="GO" id="GO:0016779">
    <property type="term" value="F:nucleotidyltransferase activity"/>
    <property type="evidence" value="ECO:0007669"/>
    <property type="project" value="UniProtKB-KW"/>
</dbReference>
<dbReference type="AlphaFoldDB" id="A0A2G8TJ74"/>
<dbReference type="InterPro" id="IPR055570">
    <property type="entry name" value="DUF7146"/>
</dbReference>
<dbReference type="InterPro" id="IPR036977">
    <property type="entry name" value="DNA_primase_Znf_CHC2"/>
</dbReference>
<sequence>MRYGRAVWKTSPRSQPRRCGTSSSTCRSAKRNRGGATVQQLKTRTTDEAIGRWPGILQTLGVDQRFLINQHGPCPSCDGKDRYRFDDKGGRGTWICSHCGSGDGFGLLQRLFGWDFKHAAKEVDRVVGTVQAGAVVQARTEESKVEALRAVWRASKAVTHGDPVWLYLNRRLGVEQVPADLRFHSNLRHSEGRSYPAMLAMMRYPNGVGASIHRTYLTADGEKAPVDDAKKFMQGKPLQTASVRLGEARTTIGIAEGIETALAASQRFLMPVWAATNAALLEAWVPPAGVDRVLIAGDNDASYTGQSAAFVLARRLVRDGFAVEIQIPGAVGKDWADEGV</sequence>
<evidence type="ECO:0000256" key="3">
    <source>
        <dbReference type="ARBA" id="ARBA00022679"/>
    </source>
</evidence>
<dbReference type="GO" id="GO:0008270">
    <property type="term" value="F:zinc ion binding"/>
    <property type="evidence" value="ECO:0007669"/>
    <property type="project" value="InterPro"/>
</dbReference>
<dbReference type="SUPFAM" id="SSF57783">
    <property type="entry name" value="Zinc beta-ribbon"/>
    <property type="match status" value="1"/>
</dbReference>
<keyword evidence="4" id="KW-0548">Nucleotidyltransferase</keyword>
<reference evidence="9 10" key="1">
    <citation type="submission" date="2017-10" db="EMBL/GenBank/DDBJ databases">
        <title>Massilia psychrophilum sp. nov., a novel purple-pigmented bacterium isolated from Tianshan glacier, Xinjiang Municipality, China.</title>
        <authorList>
            <person name="Wang H."/>
        </authorList>
    </citation>
    <scope>NUCLEOTIDE SEQUENCE [LARGE SCALE GENOMIC DNA]</scope>
    <source>
        <strain evidence="9 10">JCM 30074</strain>
    </source>
</reference>
<dbReference type="Pfam" id="PF13362">
    <property type="entry name" value="Toprim_3"/>
    <property type="match status" value="1"/>
</dbReference>
<gene>
    <name evidence="9" type="ORF">CR105_03040</name>
</gene>
<dbReference type="GO" id="GO:0004386">
    <property type="term" value="F:helicase activity"/>
    <property type="evidence" value="ECO:0007669"/>
    <property type="project" value="InterPro"/>
</dbReference>
<feature type="domain" description="DNA primase/helicase Gp4 N-terminal Bacteriophage T7-like" evidence="8">
    <location>
        <begin position="69"/>
        <end position="105"/>
    </location>
</feature>
<dbReference type="CDD" id="cd01029">
    <property type="entry name" value="TOPRIM_primases"/>
    <property type="match status" value="1"/>
</dbReference>
<evidence type="ECO:0000256" key="5">
    <source>
        <dbReference type="ARBA" id="ARBA00022705"/>
    </source>
</evidence>
<dbReference type="SMART" id="SM00778">
    <property type="entry name" value="Prim_Zn_Ribbon"/>
    <property type="match status" value="1"/>
</dbReference>
<dbReference type="Pfam" id="PF08273">
    <property type="entry name" value="Zn_Ribbon_Prim"/>
    <property type="match status" value="1"/>
</dbReference>
<feature type="region of interest" description="Disordered" evidence="7">
    <location>
        <begin position="1"/>
        <end position="38"/>
    </location>
</feature>
<protein>
    <submittedName>
        <fullName evidence="9">P4 alpha zinc-binding domain protein</fullName>
    </submittedName>
</protein>
<evidence type="ECO:0000259" key="8">
    <source>
        <dbReference type="SMART" id="SM00778"/>
    </source>
</evidence>
<name>A0A2G8TJ74_9BURK</name>
<keyword evidence="1" id="KW-0240">DNA-directed RNA polymerase</keyword>
<dbReference type="Gene3D" id="3.90.580.10">
    <property type="entry name" value="Zinc finger, CHC2-type domain"/>
    <property type="match status" value="1"/>
</dbReference>
<dbReference type="GO" id="GO:0006269">
    <property type="term" value="P:DNA replication, synthesis of primer"/>
    <property type="evidence" value="ECO:0007669"/>
    <property type="project" value="UniProtKB-KW"/>
</dbReference>
<evidence type="ECO:0000256" key="2">
    <source>
        <dbReference type="ARBA" id="ARBA00022515"/>
    </source>
</evidence>
<dbReference type="Pfam" id="PF23639">
    <property type="entry name" value="DUF7146"/>
    <property type="match status" value="1"/>
</dbReference>
<evidence type="ECO:0000256" key="7">
    <source>
        <dbReference type="SAM" id="MobiDB-lite"/>
    </source>
</evidence>
<dbReference type="InterPro" id="IPR034154">
    <property type="entry name" value="TOPRIM_DnaG/twinkle"/>
</dbReference>
<dbReference type="Proteomes" id="UP000230390">
    <property type="component" value="Unassembled WGS sequence"/>
</dbReference>
<keyword evidence="5" id="KW-0235">DNA replication</keyword>
<evidence type="ECO:0000256" key="1">
    <source>
        <dbReference type="ARBA" id="ARBA00022478"/>
    </source>
</evidence>
<keyword evidence="10" id="KW-1185">Reference proteome</keyword>
<organism evidence="9 10">
    <name type="scientific">Massilia eurypsychrophila</name>
    <dbReference type="NCBI Taxonomy" id="1485217"/>
    <lineage>
        <taxon>Bacteria</taxon>
        <taxon>Pseudomonadati</taxon>
        <taxon>Pseudomonadota</taxon>
        <taxon>Betaproteobacteria</taxon>
        <taxon>Burkholderiales</taxon>
        <taxon>Oxalobacteraceae</taxon>
        <taxon>Telluria group</taxon>
        <taxon>Massilia</taxon>
    </lineage>
</organism>
<dbReference type="GO" id="GO:1990077">
    <property type="term" value="C:primosome complex"/>
    <property type="evidence" value="ECO:0007669"/>
    <property type="project" value="UniProtKB-KW"/>
</dbReference>
<keyword evidence="6" id="KW-0804">Transcription</keyword>
<dbReference type="InterPro" id="IPR006171">
    <property type="entry name" value="TOPRIM_dom"/>
</dbReference>
<dbReference type="OrthoDB" id="8967890at2"/>
<evidence type="ECO:0000256" key="4">
    <source>
        <dbReference type="ARBA" id="ARBA00022695"/>
    </source>
</evidence>
<dbReference type="InterPro" id="IPR013237">
    <property type="entry name" value="Phage_T7_Gp4_N"/>
</dbReference>
<keyword evidence="2" id="KW-0639">Primosome</keyword>